<dbReference type="InterPro" id="IPR024344">
    <property type="entry name" value="MDMPI_metal-binding"/>
</dbReference>
<evidence type="ECO:0000313" key="3">
    <source>
        <dbReference type="Proteomes" id="UP000242444"/>
    </source>
</evidence>
<dbReference type="InParanoid" id="A0A263CZY3"/>
<dbReference type="SUPFAM" id="SSF109854">
    <property type="entry name" value="DinB/YfiT-like putative metalloenzymes"/>
    <property type="match status" value="1"/>
</dbReference>
<dbReference type="InterPro" id="IPR034660">
    <property type="entry name" value="DinB/YfiT-like"/>
</dbReference>
<feature type="domain" description="Mycothiol-dependent maleylpyruvate isomerase metal-binding" evidence="1">
    <location>
        <begin position="11"/>
        <end position="94"/>
    </location>
</feature>
<dbReference type="Pfam" id="PF11716">
    <property type="entry name" value="MDMPI_N"/>
    <property type="match status" value="1"/>
</dbReference>
<dbReference type="NCBIfam" id="TIGR03083">
    <property type="entry name" value="maleylpyruvate isomerase family mycothiol-dependent enzyme"/>
    <property type="match status" value="1"/>
</dbReference>
<dbReference type="Gene3D" id="1.20.120.450">
    <property type="entry name" value="dinb family like domain"/>
    <property type="match status" value="1"/>
</dbReference>
<dbReference type="Proteomes" id="UP000242444">
    <property type="component" value="Unassembled WGS sequence"/>
</dbReference>
<organism evidence="2 3">
    <name type="scientific">Amycolatopsis antarctica</name>
    <dbReference type="NCBI Taxonomy" id="1854586"/>
    <lineage>
        <taxon>Bacteria</taxon>
        <taxon>Bacillati</taxon>
        <taxon>Actinomycetota</taxon>
        <taxon>Actinomycetes</taxon>
        <taxon>Pseudonocardiales</taxon>
        <taxon>Pseudonocardiaceae</taxon>
        <taxon>Amycolatopsis</taxon>
    </lineage>
</organism>
<name>A0A263CZY3_9PSEU</name>
<comment type="caution">
    <text evidence="2">The sequence shown here is derived from an EMBL/GenBank/DDBJ whole genome shotgun (WGS) entry which is preliminary data.</text>
</comment>
<dbReference type="GO" id="GO:0046872">
    <property type="term" value="F:metal ion binding"/>
    <property type="evidence" value="ECO:0007669"/>
    <property type="project" value="InterPro"/>
</dbReference>
<evidence type="ECO:0000313" key="2">
    <source>
        <dbReference type="EMBL" id="OZM70665.1"/>
    </source>
</evidence>
<reference evidence="2 3" key="1">
    <citation type="submission" date="2017-07" db="EMBL/GenBank/DDBJ databases">
        <title>Amycolatopsis antarcticus sp. nov., isolated from the surface of an Antarcticus brown macroalga.</title>
        <authorList>
            <person name="Wang J."/>
            <person name="Leiva S."/>
            <person name="Huang J."/>
            <person name="Huang Y."/>
        </authorList>
    </citation>
    <scope>NUCLEOTIDE SEQUENCE [LARGE SCALE GENOMIC DNA]</scope>
    <source>
        <strain evidence="2 3">AU-G6</strain>
    </source>
</reference>
<dbReference type="OrthoDB" id="5178565at2"/>
<accession>A0A263CZY3</accession>
<keyword evidence="3" id="KW-1185">Reference proteome</keyword>
<sequence>MSRTDVMSLAEAERQDLADFLDTLATDDWQAPTLCSDWTAHQVVAHVISFEELSRPQLVARFVKGWLGPGNVNSVGVREYVTRSPSELIALVRAYALPRGLTAGFGGAIALTDGLIHHQDIRRSLKQPRSIPPERLVAALQMAVRAPTLPARRNTRGLRLVAIDIDWDFGQGPEVTGSGEALLMAIAGRPAALADLHGPGLDTLAARLPSP</sequence>
<dbReference type="AlphaFoldDB" id="A0A263CZY3"/>
<protein>
    <submittedName>
        <fullName evidence="2">DinB family protein</fullName>
    </submittedName>
</protein>
<proteinExistence type="predicted"/>
<dbReference type="RefSeq" id="WP_094865074.1">
    <property type="nucleotide sequence ID" value="NZ_NKYE01000018.1"/>
</dbReference>
<dbReference type="InterPro" id="IPR017517">
    <property type="entry name" value="Maleyloyr_isom"/>
</dbReference>
<dbReference type="EMBL" id="NKYE01000018">
    <property type="protein sequence ID" value="OZM70665.1"/>
    <property type="molecule type" value="Genomic_DNA"/>
</dbReference>
<evidence type="ECO:0000259" key="1">
    <source>
        <dbReference type="Pfam" id="PF11716"/>
    </source>
</evidence>
<gene>
    <name evidence="2" type="ORF">CFN78_23550</name>
</gene>